<feature type="domain" description="Carbohydrate kinase FGGY N-terminal" evidence="10">
    <location>
        <begin position="3"/>
        <end position="247"/>
    </location>
</feature>
<dbReference type="InterPro" id="IPR018484">
    <property type="entry name" value="FGGY_N"/>
</dbReference>
<dbReference type="PIRSF" id="PIRSF000538">
    <property type="entry name" value="GlpK"/>
    <property type="match status" value="1"/>
</dbReference>
<protein>
    <recommendedName>
        <fullName evidence="9">Xylulose kinase</fullName>
        <shortName evidence="9">Xylulokinase</shortName>
        <ecNumber evidence="9">2.7.1.17</ecNumber>
    </recommendedName>
</protein>
<keyword evidence="6 9" id="KW-0067">ATP-binding</keyword>
<gene>
    <name evidence="9 12" type="primary">xylB</name>
    <name evidence="12" type="ORF">FYJ37_11650</name>
</gene>
<accession>A0A844F497</accession>
<evidence type="ECO:0000256" key="1">
    <source>
        <dbReference type="ARBA" id="ARBA00009156"/>
    </source>
</evidence>
<dbReference type="NCBIfam" id="TIGR01312">
    <property type="entry name" value="XylB"/>
    <property type="match status" value="1"/>
</dbReference>
<sequence length="507" mass="55763">MRYILAHDLGTSGNKATLFSEDGRLIKSEVFSYDAHYFNDTWVEQNADDWWNAVCRTSSSLIQSTGVDPREIGAISFSGQMMGCLCVDRNGTPLRPSIIWADQRAQKQVAQIEEHISQQDFYHIVGHRNTASYGIQKLMWVRDNEPEIYEQTYKTLNAKDYIVFKLTGKFYTEPSDANSVACFDLKTFQWSEEILQITGIDPDKLPEIKPSTFVAGGVTKEAAAATGLAEGTPVVMGGGDGVVANIGCGSISPGKTYCCMGTSAWITTTAEKPIFDEQMRTVTWAHVIPGMYAPNGTMQYAGGAYNWLKNTVCSMESYKAKEEGTSPYIYMNEQIEKSTVGANGLIFLPYLLGERAPRWNPDAKGAWIGIKPETTRGDLLRSVLEGVTMNLSICLDILRTQMDIKEITVVGGGAKGAVWRQIMADIYNARIKVPSLLEEGSSMGAAVIGGVGTGIFKDFTAIDRFINIESVHTPDSGAVEAYGPVKEAFESCYFALEDAFKKMARHL</sequence>
<dbReference type="InterPro" id="IPR006000">
    <property type="entry name" value="Xylulokinase"/>
</dbReference>
<dbReference type="GO" id="GO:0005524">
    <property type="term" value="F:ATP binding"/>
    <property type="evidence" value="ECO:0007669"/>
    <property type="project" value="UniProtKB-KW"/>
</dbReference>
<evidence type="ECO:0000256" key="9">
    <source>
        <dbReference type="RuleBase" id="RU364073"/>
    </source>
</evidence>
<evidence type="ECO:0000256" key="8">
    <source>
        <dbReference type="RuleBase" id="RU003733"/>
    </source>
</evidence>
<feature type="domain" description="Carbohydrate kinase FGGY C-terminal" evidence="11">
    <location>
        <begin position="257"/>
        <end position="451"/>
    </location>
</feature>
<dbReference type="AlphaFoldDB" id="A0A844F497"/>
<dbReference type="Pfam" id="PF00370">
    <property type="entry name" value="FGGY_N"/>
    <property type="match status" value="1"/>
</dbReference>
<keyword evidence="3 8" id="KW-0808">Transferase</keyword>
<dbReference type="InterPro" id="IPR018483">
    <property type="entry name" value="Carb_kinase_FGGY_CS"/>
</dbReference>
<dbReference type="InterPro" id="IPR043129">
    <property type="entry name" value="ATPase_NBD"/>
</dbReference>
<evidence type="ECO:0000259" key="11">
    <source>
        <dbReference type="Pfam" id="PF02782"/>
    </source>
</evidence>
<evidence type="ECO:0000256" key="3">
    <source>
        <dbReference type="ARBA" id="ARBA00022679"/>
    </source>
</evidence>
<keyword evidence="5 8" id="KW-0418">Kinase</keyword>
<dbReference type="Pfam" id="PF02782">
    <property type="entry name" value="FGGY_C"/>
    <property type="match status" value="1"/>
</dbReference>
<organism evidence="12 13">
    <name type="scientific">Clostridium scindens (strain JCM 10418 / VPI 12708)</name>
    <dbReference type="NCBI Taxonomy" id="29347"/>
    <lineage>
        <taxon>Bacteria</taxon>
        <taxon>Bacillati</taxon>
        <taxon>Bacillota</taxon>
        <taxon>Clostridia</taxon>
        <taxon>Lachnospirales</taxon>
        <taxon>Lachnospiraceae</taxon>
    </lineage>
</organism>
<name>A0A844F497_CLOSV</name>
<dbReference type="GO" id="GO:0042732">
    <property type="term" value="P:D-xylose metabolic process"/>
    <property type="evidence" value="ECO:0007669"/>
    <property type="project" value="UniProtKB-KW"/>
</dbReference>
<comment type="catalytic activity">
    <reaction evidence="9">
        <text>D-xylulose + ATP = D-xylulose 5-phosphate + ADP + H(+)</text>
        <dbReference type="Rhea" id="RHEA:10964"/>
        <dbReference type="ChEBI" id="CHEBI:15378"/>
        <dbReference type="ChEBI" id="CHEBI:17140"/>
        <dbReference type="ChEBI" id="CHEBI:30616"/>
        <dbReference type="ChEBI" id="CHEBI:57737"/>
        <dbReference type="ChEBI" id="CHEBI:456216"/>
        <dbReference type="EC" id="2.7.1.17"/>
    </reaction>
</comment>
<dbReference type="InterPro" id="IPR000577">
    <property type="entry name" value="Carb_kinase_FGGY"/>
</dbReference>
<evidence type="ECO:0000256" key="7">
    <source>
        <dbReference type="ARBA" id="ARBA00023277"/>
    </source>
</evidence>
<proteinExistence type="inferred from homology"/>
<keyword evidence="7 9" id="KW-0119">Carbohydrate metabolism</keyword>
<evidence type="ECO:0000313" key="13">
    <source>
        <dbReference type="Proteomes" id="UP000462363"/>
    </source>
</evidence>
<keyword evidence="4 9" id="KW-0547">Nucleotide-binding</keyword>
<keyword evidence="2 9" id="KW-0859">Xylose metabolism</keyword>
<comment type="caution">
    <text evidence="12">The sequence shown here is derived from an EMBL/GenBank/DDBJ whole genome shotgun (WGS) entry which is preliminary data.</text>
</comment>
<dbReference type="InterPro" id="IPR050406">
    <property type="entry name" value="FGGY_Carb_Kinase"/>
</dbReference>
<dbReference type="InterPro" id="IPR018485">
    <property type="entry name" value="FGGY_C"/>
</dbReference>
<dbReference type="GO" id="GO:0004856">
    <property type="term" value="F:D-xylulokinase activity"/>
    <property type="evidence" value="ECO:0007669"/>
    <property type="project" value="UniProtKB-EC"/>
</dbReference>
<dbReference type="PANTHER" id="PTHR43095">
    <property type="entry name" value="SUGAR KINASE"/>
    <property type="match status" value="1"/>
</dbReference>
<evidence type="ECO:0000256" key="4">
    <source>
        <dbReference type="ARBA" id="ARBA00022741"/>
    </source>
</evidence>
<dbReference type="Proteomes" id="UP000462363">
    <property type="component" value="Unassembled WGS sequence"/>
</dbReference>
<evidence type="ECO:0000313" key="12">
    <source>
        <dbReference type="EMBL" id="MSS40988.1"/>
    </source>
</evidence>
<evidence type="ECO:0000256" key="5">
    <source>
        <dbReference type="ARBA" id="ARBA00022777"/>
    </source>
</evidence>
<dbReference type="CDD" id="cd07805">
    <property type="entry name" value="ASKHA_NBD_FGGY_CvXK-like"/>
    <property type="match status" value="1"/>
</dbReference>
<evidence type="ECO:0000256" key="2">
    <source>
        <dbReference type="ARBA" id="ARBA00022629"/>
    </source>
</evidence>
<evidence type="ECO:0000256" key="6">
    <source>
        <dbReference type="ARBA" id="ARBA00022840"/>
    </source>
</evidence>
<dbReference type="Gene3D" id="3.30.420.40">
    <property type="match status" value="2"/>
</dbReference>
<dbReference type="RefSeq" id="WP_154323147.1">
    <property type="nucleotide sequence ID" value="NZ_CAMBVY010000018.1"/>
</dbReference>
<comment type="similarity">
    <text evidence="1 8">Belongs to the FGGY kinase family.</text>
</comment>
<dbReference type="EMBL" id="VUMB01000023">
    <property type="protein sequence ID" value="MSS40988.1"/>
    <property type="molecule type" value="Genomic_DNA"/>
</dbReference>
<dbReference type="PROSITE" id="PS00445">
    <property type="entry name" value="FGGY_KINASES_2"/>
    <property type="match status" value="1"/>
</dbReference>
<dbReference type="EC" id="2.7.1.17" evidence="9"/>
<dbReference type="SUPFAM" id="SSF53067">
    <property type="entry name" value="Actin-like ATPase domain"/>
    <property type="match status" value="2"/>
</dbReference>
<reference evidence="12 13" key="1">
    <citation type="submission" date="2019-08" db="EMBL/GenBank/DDBJ databases">
        <title>In-depth cultivation of the pig gut microbiome towards novel bacterial diversity and tailored functional studies.</title>
        <authorList>
            <person name="Wylensek D."/>
            <person name="Hitch T.C.A."/>
            <person name="Clavel T."/>
        </authorList>
    </citation>
    <scope>NUCLEOTIDE SEQUENCE [LARGE SCALE GENOMIC DNA]</scope>
    <source>
        <strain evidence="12 13">BL-389-WT-3D</strain>
    </source>
</reference>
<dbReference type="PANTHER" id="PTHR43095:SF5">
    <property type="entry name" value="XYLULOSE KINASE"/>
    <property type="match status" value="1"/>
</dbReference>
<dbReference type="GO" id="GO:0005997">
    <property type="term" value="P:xylulose metabolic process"/>
    <property type="evidence" value="ECO:0007669"/>
    <property type="project" value="InterPro"/>
</dbReference>
<evidence type="ECO:0000259" key="10">
    <source>
        <dbReference type="Pfam" id="PF00370"/>
    </source>
</evidence>